<name>A0A060T6B8_BLAAD</name>
<feature type="transmembrane region" description="Helical" evidence="8">
    <location>
        <begin position="346"/>
        <end position="365"/>
    </location>
</feature>
<dbReference type="PhylomeDB" id="A0A060T6B8"/>
<feature type="transmembrane region" description="Helical" evidence="8">
    <location>
        <begin position="191"/>
        <end position="212"/>
    </location>
</feature>
<feature type="transmembrane region" description="Helical" evidence="8">
    <location>
        <begin position="371"/>
        <end position="397"/>
    </location>
</feature>
<feature type="transmembrane region" description="Helical" evidence="8">
    <location>
        <begin position="126"/>
        <end position="146"/>
    </location>
</feature>
<dbReference type="EMBL" id="HG937693">
    <property type="protein sequence ID" value="CDP34686.1"/>
    <property type="molecule type" value="Genomic_DNA"/>
</dbReference>
<comment type="subcellular location">
    <subcellularLocation>
        <location evidence="1">Membrane</location>
        <topology evidence="1">Multi-pass membrane protein</topology>
    </subcellularLocation>
</comment>
<evidence type="ECO:0000256" key="7">
    <source>
        <dbReference type="RuleBase" id="RU003346"/>
    </source>
</evidence>
<evidence type="ECO:0000256" key="3">
    <source>
        <dbReference type="ARBA" id="ARBA00022448"/>
    </source>
</evidence>
<evidence type="ECO:0000256" key="5">
    <source>
        <dbReference type="ARBA" id="ARBA00022989"/>
    </source>
</evidence>
<dbReference type="InterPro" id="IPR036259">
    <property type="entry name" value="MFS_trans_sf"/>
</dbReference>
<dbReference type="PANTHER" id="PTHR48022">
    <property type="entry name" value="PLASTIDIC GLUCOSE TRANSPORTER 4"/>
    <property type="match status" value="1"/>
</dbReference>
<dbReference type="InterPro" id="IPR003663">
    <property type="entry name" value="Sugar/inositol_transpt"/>
</dbReference>
<accession>A0A060T6B8</accession>
<comment type="similarity">
    <text evidence="2 7">Belongs to the major facilitator superfamily. Sugar transporter (TC 2.A.1.1) family.</text>
</comment>
<evidence type="ECO:0000256" key="4">
    <source>
        <dbReference type="ARBA" id="ARBA00022692"/>
    </source>
</evidence>
<proteinExistence type="inferred from homology"/>
<dbReference type="PRINTS" id="PR00171">
    <property type="entry name" value="SUGRTRNSPORT"/>
</dbReference>
<keyword evidence="6 8" id="KW-0472">Membrane</keyword>
<feature type="transmembrane region" description="Helical" evidence="8">
    <location>
        <begin position="158"/>
        <end position="179"/>
    </location>
</feature>
<protein>
    <submittedName>
        <fullName evidence="10">ARAD1C18216p</fullName>
    </submittedName>
</protein>
<evidence type="ECO:0000256" key="1">
    <source>
        <dbReference type="ARBA" id="ARBA00004141"/>
    </source>
</evidence>
<evidence type="ECO:0000256" key="6">
    <source>
        <dbReference type="ARBA" id="ARBA00023136"/>
    </source>
</evidence>
<dbReference type="InterPro" id="IPR020846">
    <property type="entry name" value="MFS_dom"/>
</dbReference>
<evidence type="ECO:0000256" key="8">
    <source>
        <dbReference type="SAM" id="Phobius"/>
    </source>
</evidence>
<feature type="transmembrane region" description="Helical" evidence="8">
    <location>
        <begin position="280"/>
        <end position="302"/>
    </location>
</feature>
<organism evidence="10">
    <name type="scientific">Blastobotrys adeninivorans</name>
    <name type="common">Yeast</name>
    <name type="synonym">Arxula adeninivorans</name>
    <dbReference type="NCBI Taxonomy" id="409370"/>
    <lineage>
        <taxon>Eukaryota</taxon>
        <taxon>Fungi</taxon>
        <taxon>Dikarya</taxon>
        <taxon>Ascomycota</taxon>
        <taxon>Saccharomycotina</taxon>
        <taxon>Dipodascomycetes</taxon>
        <taxon>Dipodascales</taxon>
        <taxon>Trichomonascaceae</taxon>
        <taxon>Blastobotrys</taxon>
    </lineage>
</organism>
<evidence type="ECO:0000259" key="9">
    <source>
        <dbReference type="PROSITE" id="PS50850"/>
    </source>
</evidence>
<dbReference type="InterPro" id="IPR050360">
    <property type="entry name" value="MFS_Sugar_Transporters"/>
</dbReference>
<feature type="transmembrane region" description="Helical" evidence="8">
    <location>
        <begin position="314"/>
        <end position="337"/>
    </location>
</feature>
<dbReference type="PANTHER" id="PTHR48022:SF45">
    <property type="entry name" value="MAJOR FACILITATOR SUPERFAMILY (MFS) PROFILE DOMAIN-CONTAINING PROTEIN-RELATED"/>
    <property type="match status" value="1"/>
</dbReference>
<feature type="domain" description="Major facilitator superfamily (MFS) profile" evidence="9">
    <location>
        <begin position="20"/>
        <end position="462"/>
    </location>
</feature>
<dbReference type="GO" id="GO:0005351">
    <property type="term" value="F:carbohydrate:proton symporter activity"/>
    <property type="evidence" value="ECO:0007669"/>
    <property type="project" value="TreeGrafter"/>
</dbReference>
<dbReference type="Gene3D" id="1.20.1250.20">
    <property type="entry name" value="MFS general substrate transporter like domains"/>
    <property type="match status" value="1"/>
</dbReference>
<reference evidence="10" key="2">
    <citation type="submission" date="2014-06" db="EMBL/GenBank/DDBJ databases">
        <title>The complete genome of Blastobotrys (Arxula) adeninivorans LS3 - a yeast of biotechnological interest.</title>
        <authorList>
            <person name="Kunze G."/>
            <person name="Gaillardin C."/>
            <person name="Czernicka M."/>
            <person name="Durrens P."/>
            <person name="Martin T."/>
            <person name="Boer E."/>
            <person name="Gabaldon T."/>
            <person name="Cruz J."/>
            <person name="Talla E."/>
            <person name="Marck C."/>
            <person name="Goffeau A."/>
            <person name="Barbe V."/>
            <person name="Baret P."/>
            <person name="Baronian K."/>
            <person name="Beier S."/>
            <person name="Bleykasten C."/>
            <person name="Bode R."/>
            <person name="Casaregola S."/>
            <person name="Despons L."/>
            <person name="Fairhead C."/>
            <person name="Giersberg M."/>
            <person name="Gierski P."/>
            <person name="Hahnel U."/>
            <person name="Hartmann A."/>
            <person name="Jankowska D."/>
            <person name="Jubin C."/>
            <person name="Jung P."/>
            <person name="Lafontaine I."/>
            <person name="Leh-Louis V."/>
            <person name="Lemaire M."/>
            <person name="Marcet-Houben M."/>
            <person name="Mascher M."/>
            <person name="Morel G."/>
            <person name="Richard G.-F."/>
            <person name="Riechen J."/>
            <person name="Sacerdot C."/>
            <person name="Sarkar A."/>
            <person name="Savel G."/>
            <person name="Schacherer J."/>
            <person name="Sherman D."/>
            <person name="Straub M.-L."/>
            <person name="Stein N."/>
            <person name="Thierry A."/>
            <person name="Trautwein-Schult A."/>
            <person name="Westhof E."/>
            <person name="Worch S."/>
            <person name="Dujon B."/>
            <person name="Souciet J.-L."/>
            <person name="Wincker P."/>
            <person name="Scholz U."/>
            <person name="Neuveglise N."/>
        </authorList>
    </citation>
    <scope>NUCLEOTIDE SEQUENCE</scope>
    <source>
        <strain evidence="10">LS3</strain>
    </source>
</reference>
<dbReference type="GO" id="GO:0016020">
    <property type="term" value="C:membrane"/>
    <property type="evidence" value="ECO:0007669"/>
    <property type="project" value="UniProtKB-SubCell"/>
</dbReference>
<sequence length="524" mass="57291">MKDQKSFFGTRGRRLKMLMLVAVVVPSFLLFGYNNGVTGGIMGLESFVSQFPQIDTVNTEGALKAQASRVKGVVTGSYDLGAVFGSLSSIAYGDRVGRLRTVVIGLVLAIIALAIEASSYSLAQLVVGRVLIGGSIGIISAAIPVWQSECSTQSHRGTFVIFEGMCIASGIALSEWIDLAFSFLPKSSGQWRAPIIFPVIFPIIVLPIILSMPESPRWLMSRGRIDEARSTLSALLDVPANSDEVETELSKVQDSLERMGSNRSLLNLLKNGKDRLLHRTLLAMCGQMFQQMCGISALVFYTSTFFSEMGFEELNSRIIGCCLVTFQALCSVIPLFTVDRYGRRKLLMFSAVGLSISMAVIAGTGSGGNKVIAAVVFCFVYDFFFPIGFLGLTFLYAAELSPLAYRVPITAIANATQWMCQFLVAQVTPPGTTSLKNRYYIIYAVLNAAFAVIVYFLFPETNGRSLEDMDMVFESSTSIFSTVSVSRDLFNKKTITDKSGTHQIVELEKSQTIVHEEDVDHNIV</sequence>
<dbReference type="PROSITE" id="PS50850">
    <property type="entry name" value="MFS"/>
    <property type="match status" value="1"/>
</dbReference>
<gene>
    <name evidence="10" type="ORF">GNLVRS02_ARAD1C18216g</name>
</gene>
<evidence type="ECO:0000313" key="10">
    <source>
        <dbReference type="EMBL" id="CDP34686.1"/>
    </source>
</evidence>
<keyword evidence="4 8" id="KW-0812">Transmembrane</keyword>
<dbReference type="InterPro" id="IPR005828">
    <property type="entry name" value="MFS_sugar_transport-like"/>
</dbReference>
<evidence type="ECO:0000256" key="2">
    <source>
        <dbReference type="ARBA" id="ARBA00010992"/>
    </source>
</evidence>
<feature type="transmembrane region" description="Helical" evidence="8">
    <location>
        <begin position="99"/>
        <end position="120"/>
    </location>
</feature>
<dbReference type="NCBIfam" id="TIGR00879">
    <property type="entry name" value="SP"/>
    <property type="match status" value="1"/>
</dbReference>
<reference evidence="10" key="1">
    <citation type="submission" date="2014-02" db="EMBL/GenBank/DDBJ databases">
        <authorList>
            <person name="Genoscope - CEA"/>
        </authorList>
    </citation>
    <scope>NUCLEOTIDE SEQUENCE</scope>
    <source>
        <strain evidence="10">LS3</strain>
    </source>
</reference>
<keyword evidence="5 8" id="KW-1133">Transmembrane helix</keyword>
<keyword evidence="3 7" id="KW-0813">Transport</keyword>
<feature type="transmembrane region" description="Helical" evidence="8">
    <location>
        <begin position="440"/>
        <end position="458"/>
    </location>
</feature>
<dbReference type="AlphaFoldDB" id="A0A060T6B8"/>
<dbReference type="Pfam" id="PF00083">
    <property type="entry name" value="Sugar_tr"/>
    <property type="match status" value="1"/>
</dbReference>
<dbReference type="SUPFAM" id="SSF103473">
    <property type="entry name" value="MFS general substrate transporter"/>
    <property type="match status" value="1"/>
</dbReference>